<evidence type="ECO:0000313" key="2">
    <source>
        <dbReference type="Proteomes" id="UP000008723"/>
    </source>
</evidence>
<dbReference type="HOGENOM" id="CLU_056726_0_0_4"/>
<gene>
    <name evidence="1" type="ordered locus">NLA_11660</name>
</gene>
<dbReference type="PANTHER" id="PTHR36436">
    <property type="entry name" value="SLL5081 PROTEIN"/>
    <property type="match status" value="1"/>
</dbReference>
<name>E4ZDF3_NEIL0</name>
<protein>
    <recommendedName>
        <fullName evidence="3">DUF1963 domain-containing protein</fullName>
    </recommendedName>
</protein>
<dbReference type="PANTHER" id="PTHR36436:SF6">
    <property type="entry name" value="SLL5081 PROTEIN"/>
    <property type="match status" value="1"/>
</dbReference>
<dbReference type="KEGG" id="nla:NLA_11660"/>
<dbReference type="InterPro" id="IPR035948">
    <property type="entry name" value="YwqG-like_sf"/>
</dbReference>
<dbReference type="AlphaFoldDB" id="E4ZDF3"/>
<dbReference type="Gene3D" id="2.30.320.10">
    <property type="entry name" value="YwqG-like"/>
    <property type="match status" value="1"/>
</dbReference>
<sequence>MTMPSERVSDGILCLKGQVMSDFLPEFEPFAEKIAATAKPIVRFSLKKETVELWDSKVGGRPYLPEGMEYPQNAQGQPLSLLAQINFAQMPHLPDYPTEGIVQFFVDGYDDLSGMDFDDLRAQKGFRVLYHREVRQEGLRSDVPAYSDFGDFGVGLPFGAEEEFRMVFSELETQYLSFDDYRFDRTFPEMRKLILERVTDTGNNDWRLYENYREASNQAGHCIGGYPCFAQYDPRGGSLESYELLFQLESQYDENEGIDIMWGDMGVGNFFIAPEDLEKCDFSKTAFTWDCG</sequence>
<dbReference type="InterPro" id="IPR015315">
    <property type="entry name" value="DUF1963"/>
</dbReference>
<evidence type="ECO:0000313" key="1">
    <source>
        <dbReference type="EMBL" id="CBN87387.1"/>
    </source>
</evidence>
<dbReference type="Pfam" id="PF09234">
    <property type="entry name" value="DUF1963"/>
    <property type="match status" value="1"/>
</dbReference>
<reference evidence="1 2" key="1">
    <citation type="journal article" date="2010" name="BMC Genomics">
        <title>Independent evolution of the core and accessory gene sets in the genus Neisseria: insights gained from the genome of Neisseria lactamica isolate 020-06.</title>
        <authorList>
            <person name="Bennett J.S."/>
            <person name="Bentley S.D."/>
            <person name="Vernikos G.S."/>
            <person name="Quail M.A."/>
            <person name="Cherevach I."/>
            <person name="White B."/>
            <person name="Parkhill J."/>
            <person name="Maiden M.C."/>
        </authorList>
    </citation>
    <scope>NUCLEOTIDE SEQUENCE [LARGE SCALE GENOMIC DNA]</scope>
    <source>
        <strain evidence="1 2">020-06</strain>
    </source>
</reference>
<evidence type="ECO:0008006" key="3">
    <source>
        <dbReference type="Google" id="ProtNLM"/>
    </source>
</evidence>
<organism evidence="1 2">
    <name type="scientific">Neisseria lactamica (strain 020-06)</name>
    <dbReference type="NCBI Taxonomy" id="489653"/>
    <lineage>
        <taxon>Bacteria</taxon>
        <taxon>Pseudomonadati</taxon>
        <taxon>Pseudomonadota</taxon>
        <taxon>Betaproteobacteria</taxon>
        <taxon>Neisseriales</taxon>
        <taxon>Neisseriaceae</taxon>
        <taxon>Neisseria</taxon>
    </lineage>
</organism>
<dbReference type="Proteomes" id="UP000008723">
    <property type="component" value="Chromosome"/>
</dbReference>
<accession>E4ZDF3</accession>
<proteinExistence type="predicted"/>
<dbReference type="SUPFAM" id="SSF103032">
    <property type="entry name" value="Hypothetical protein YwqG"/>
    <property type="match status" value="1"/>
</dbReference>
<dbReference type="EMBL" id="FN995097">
    <property type="protein sequence ID" value="CBN87387.1"/>
    <property type="molecule type" value="Genomic_DNA"/>
</dbReference>
<dbReference type="eggNOG" id="COG3878">
    <property type="taxonomic scope" value="Bacteria"/>
</dbReference>